<evidence type="ECO:0000313" key="3">
    <source>
        <dbReference type="Proteomes" id="UP000823405"/>
    </source>
</evidence>
<keyword evidence="1" id="KW-1133">Transmembrane helix</keyword>
<organism evidence="2 3">
    <name type="scientific">Linnemannia gamsii</name>
    <dbReference type="NCBI Taxonomy" id="64522"/>
    <lineage>
        <taxon>Eukaryota</taxon>
        <taxon>Fungi</taxon>
        <taxon>Fungi incertae sedis</taxon>
        <taxon>Mucoromycota</taxon>
        <taxon>Mortierellomycotina</taxon>
        <taxon>Mortierellomycetes</taxon>
        <taxon>Mortierellales</taxon>
        <taxon>Mortierellaceae</taxon>
        <taxon>Linnemannia</taxon>
    </lineage>
</organism>
<proteinExistence type="predicted"/>
<gene>
    <name evidence="2" type="ORF">BGZ97_007198</name>
</gene>
<sequence length="120" mass="13727">MWRNGAPHSLGRTNIIYWPSQFFILASIIALIARAAFLKNDIYAPATMLGTVCLIVAWAFAIVQNYFQHRQKFRSSDYLFMLYIFSIIGAAINIRTMSLLNQTSQDQFKAFIAFFAFLTA</sequence>
<dbReference type="EMBL" id="JAAAIN010003196">
    <property type="protein sequence ID" value="KAG0287085.1"/>
    <property type="molecule type" value="Genomic_DNA"/>
</dbReference>
<dbReference type="AlphaFoldDB" id="A0A9P6QNA1"/>
<accession>A0A9P6QNA1</accession>
<keyword evidence="1" id="KW-0812">Transmembrane</keyword>
<feature type="transmembrane region" description="Helical" evidence="1">
    <location>
        <begin position="15"/>
        <end position="36"/>
    </location>
</feature>
<feature type="transmembrane region" description="Helical" evidence="1">
    <location>
        <begin position="79"/>
        <end position="100"/>
    </location>
</feature>
<protein>
    <submittedName>
        <fullName evidence="2">Uncharacterized protein</fullName>
    </submittedName>
</protein>
<evidence type="ECO:0000256" key="1">
    <source>
        <dbReference type="SAM" id="Phobius"/>
    </source>
</evidence>
<reference evidence="2" key="1">
    <citation type="journal article" date="2020" name="Fungal Divers.">
        <title>Resolving the Mortierellaceae phylogeny through synthesis of multi-gene phylogenetics and phylogenomics.</title>
        <authorList>
            <person name="Vandepol N."/>
            <person name="Liber J."/>
            <person name="Desiro A."/>
            <person name="Na H."/>
            <person name="Kennedy M."/>
            <person name="Barry K."/>
            <person name="Grigoriev I.V."/>
            <person name="Miller A.N."/>
            <person name="O'Donnell K."/>
            <person name="Stajich J.E."/>
            <person name="Bonito G."/>
        </authorList>
    </citation>
    <scope>NUCLEOTIDE SEQUENCE</scope>
    <source>
        <strain evidence="2">NVP60</strain>
    </source>
</reference>
<comment type="caution">
    <text evidence="2">The sequence shown here is derived from an EMBL/GenBank/DDBJ whole genome shotgun (WGS) entry which is preliminary data.</text>
</comment>
<evidence type="ECO:0000313" key="2">
    <source>
        <dbReference type="EMBL" id="KAG0287085.1"/>
    </source>
</evidence>
<name>A0A9P6QNA1_9FUNG</name>
<keyword evidence="1" id="KW-0472">Membrane</keyword>
<feature type="non-terminal residue" evidence="2">
    <location>
        <position position="1"/>
    </location>
</feature>
<keyword evidence="3" id="KW-1185">Reference proteome</keyword>
<feature type="transmembrane region" description="Helical" evidence="1">
    <location>
        <begin position="42"/>
        <end position="67"/>
    </location>
</feature>
<dbReference type="Proteomes" id="UP000823405">
    <property type="component" value="Unassembled WGS sequence"/>
</dbReference>